<dbReference type="Gene3D" id="3.10.450.50">
    <property type="match status" value="1"/>
</dbReference>
<evidence type="ECO:0008006" key="2">
    <source>
        <dbReference type="Google" id="ProtNLM"/>
    </source>
</evidence>
<dbReference type="AlphaFoldDB" id="A0A383DHD4"/>
<proteinExistence type="predicted"/>
<name>A0A383DHD4_9ZZZZ</name>
<dbReference type="SUPFAM" id="SSF54427">
    <property type="entry name" value="NTF2-like"/>
    <property type="match status" value="1"/>
</dbReference>
<reference evidence="1" key="1">
    <citation type="submission" date="2018-05" db="EMBL/GenBank/DDBJ databases">
        <authorList>
            <person name="Lanie J.A."/>
            <person name="Ng W.-L."/>
            <person name="Kazmierczak K.M."/>
            <person name="Andrzejewski T.M."/>
            <person name="Davidsen T.M."/>
            <person name="Wayne K.J."/>
            <person name="Tettelin H."/>
            <person name="Glass J.I."/>
            <person name="Rusch D."/>
            <person name="Podicherti R."/>
            <person name="Tsui H.-C.T."/>
            <person name="Winkler M.E."/>
        </authorList>
    </citation>
    <scope>NUCLEOTIDE SEQUENCE</scope>
</reference>
<gene>
    <name evidence="1" type="ORF">METZ01_LOCUS496509</name>
</gene>
<sequence length="97" mass="10637">MSDTDIRKLSADRASKIGRCEFDDMVAGFYATDATILPSGATTIQGIDSIREFWRSAPDHGLVSLTIETETTEVSGDVGFEVGRFNRTLRPRHGAPF</sequence>
<organism evidence="1">
    <name type="scientific">marine metagenome</name>
    <dbReference type="NCBI Taxonomy" id="408172"/>
    <lineage>
        <taxon>unclassified sequences</taxon>
        <taxon>metagenomes</taxon>
        <taxon>ecological metagenomes</taxon>
    </lineage>
</organism>
<accession>A0A383DHD4</accession>
<protein>
    <recommendedName>
        <fullName evidence="2">SnoaL-like domain-containing protein</fullName>
    </recommendedName>
</protein>
<dbReference type="InterPro" id="IPR032710">
    <property type="entry name" value="NTF2-like_dom_sf"/>
</dbReference>
<feature type="non-terminal residue" evidence="1">
    <location>
        <position position="97"/>
    </location>
</feature>
<dbReference type="EMBL" id="UINC01217173">
    <property type="protein sequence ID" value="SVE43655.1"/>
    <property type="molecule type" value="Genomic_DNA"/>
</dbReference>
<evidence type="ECO:0000313" key="1">
    <source>
        <dbReference type="EMBL" id="SVE43655.1"/>
    </source>
</evidence>